<dbReference type="GO" id="GO:0016787">
    <property type="term" value="F:hydrolase activity"/>
    <property type="evidence" value="ECO:0007669"/>
    <property type="project" value="UniProtKB-KW"/>
</dbReference>
<dbReference type="KEGG" id="stac:ABII15_02485"/>
<sequence>MPILDLNPALRGEPAHTLVLFHHAGGSSRGFAPLLPHLPADWRVWGVDLPGRLLDRGRDRCRTAVEAVDYLRSTLGPALSGPFSVFGHSLGALLAFEVARALESERRGPCWLGVSGSRAPQRFVSSPGPPGRARDLLRQVHGLGGPTGDPAGRGDRHALARLVARTLSADMDLVADYAYTPGTPLRTALSVFGGEDDPLAPAAALGEWSALASGPVPCHTWPGGHFYLYEHAEAVCARLVTSCRSQTAPG</sequence>
<evidence type="ECO:0000259" key="2">
    <source>
        <dbReference type="Pfam" id="PF00975"/>
    </source>
</evidence>
<dbReference type="InterPro" id="IPR001031">
    <property type="entry name" value="Thioesterase"/>
</dbReference>
<accession>A0AAU8IM23</accession>
<dbReference type="Gene3D" id="3.40.50.1820">
    <property type="entry name" value="alpha/beta hydrolase"/>
    <property type="match status" value="1"/>
</dbReference>
<dbReference type="InterPro" id="IPR012223">
    <property type="entry name" value="TEII"/>
</dbReference>
<protein>
    <submittedName>
        <fullName evidence="3">Alpha/beta fold hydrolase</fullName>
    </submittedName>
</protein>
<dbReference type="EMBL" id="CP159534">
    <property type="protein sequence ID" value="XCJ68898.1"/>
    <property type="molecule type" value="Genomic_DNA"/>
</dbReference>
<dbReference type="RefSeq" id="WP_353940580.1">
    <property type="nucleotide sequence ID" value="NZ_CP159534.1"/>
</dbReference>
<dbReference type="PANTHER" id="PTHR11487">
    <property type="entry name" value="THIOESTERASE"/>
    <property type="match status" value="1"/>
</dbReference>
<feature type="domain" description="Thioesterase" evidence="2">
    <location>
        <begin position="17"/>
        <end position="239"/>
    </location>
</feature>
<dbReference type="Pfam" id="PF00975">
    <property type="entry name" value="Thioesterase"/>
    <property type="match status" value="1"/>
</dbReference>
<reference evidence="3" key="1">
    <citation type="submission" date="2024-06" db="EMBL/GenBank/DDBJ databases">
        <title>Streptomyces sp. strain HUAS MG91 genome sequences.</title>
        <authorList>
            <person name="Mo P."/>
        </authorList>
    </citation>
    <scope>NUCLEOTIDE SEQUENCE</scope>
    <source>
        <strain evidence="3">HUAS MG91</strain>
    </source>
</reference>
<keyword evidence="3" id="KW-0378">Hydrolase</keyword>
<proteinExistence type="inferred from homology"/>
<evidence type="ECO:0000256" key="1">
    <source>
        <dbReference type="ARBA" id="ARBA00007169"/>
    </source>
</evidence>
<dbReference type="GO" id="GO:0008610">
    <property type="term" value="P:lipid biosynthetic process"/>
    <property type="evidence" value="ECO:0007669"/>
    <property type="project" value="TreeGrafter"/>
</dbReference>
<name>A0AAU8IM23_9ACTN</name>
<dbReference type="SUPFAM" id="SSF53474">
    <property type="entry name" value="alpha/beta-Hydrolases"/>
    <property type="match status" value="1"/>
</dbReference>
<evidence type="ECO:0000313" key="3">
    <source>
        <dbReference type="EMBL" id="XCJ68898.1"/>
    </source>
</evidence>
<dbReference type="InterPro" id="IPR029058">
    <property type="entry name" value="AB_hydrolase_fold"/>
</dbReference>
<organism evidence="3">
    <name type="scientific">Streptomyces tabacisoli</name>
    <dbReference type="NCBI Taxonomy" id="3156398"/>
    <lineage>
        <taxon>Bacteria</taxon>
        <taxon>Bacillati</taxon>
        <taxon>Actinomycetota</taxon>
        <taxon>Actinomycetes</taxon>
        <taxon>Kitasatosporales</taxon>
        <taxon>Streptomycetaceae</taxon>
        <taxon>Streptomyces</taxon>
    </lineage>
</organism>
<comment type="similarity">
    <text evidence="1">Belongs to the thioesterase family.</text>
</comment>
<gene>
    <name evidence="3" type="ORF">ABII15_02485</name>
</gene>
<dbReference type="AlphaFoldDB" id="A0AAU8IM23"/>
<dbReference type="PANTHER" id="PTHR11487:SF0">
    <property type="entry name" value="S-ACYL FATTY ACID SYNTHASE THIOESTERASE, MEDIUM CHAIN"/>
    <property type="match status" value="1"/>
</dbReference>